<name>A0AA96V4C5_9EURY</name>
<evidence type="ECO:0000313" key="2">
    <source>
        <dbReference type="Proteomes" id="UP001304970"/>
    </source>
</evidence>
<keyword evidence="2" id="KW-1185">Reference proteome</keyword>
<proteinExistence type="predicted"/>
<dbReference type="Proteomes" id="UP001304970">
    <property type="component" value="Chromosome"/>
</dbReference>
<dbReference type="GeneID" id="89227505"/>
<dbReference type="RefSeq" id="WP_338097876.1">
    <property type="nucleotide sequence ID" value="NZ_CP131061.1"/>
</dbReference>
<dbReference type="AlphaFoldDB" id="A0AA96V4C5"/>
<evidence type="ECO:0000313" key="1">
    <source>
        <dbReference type="EMBL" id="WNY26349.1"/>
    </source>
</evidence>
<dbReference type="EMBL" id="CP131061">
    <property type="protein sequence ID" value="WNY26349.1"/>
    <property type="molecule type" value="Genomic_DNA"/>
</dbReference>
<protein>
    <submittedName>
        <fullName evidence="1">Uncharacterized protein</fullName>
    </submittedName>
</protein>
<sequence length="43" mass="5060">MVIELELQNISTEFKQNFVLNELEKDEQFLVAGVDEIKKRYSA</sequence>
<reference evidence="1 2" key="1">
    <citation type="submission" date="2023-07" db="EMBL/GenBank/DDBJ databases">
        <title>Closed genome sequence of Methanosarcinaceae archaeon Am2.</title>
        <authorList>
            <person name="Poehlein A."/>
            <person name="Protasov E."/>
            <person name="Platt K."/>
            <person name="Reeh H."/>
            <person name="Daniel R."/>
            <person name="Brune A."/>
        </authorList>
    </citation>
    <scope>NUCLEOTIDE SEQUENCE [LARGE SCALE GENOMIC DNA]</scope>
    <source>
        <strain evidence="1 2">Am2</strain>
    </source>
</reference>
<accession>A0AA96V4C5</accession>
<gene>
    <name evidence="1" type="ORF">MsAm2_01090</name>
</gene>
<organism evidence="1 2">
    <name type="scientific">Methanolapillus ohkumae</name>
    <dbReference type="NCBI Taxonomy" id="3028298"/>
    <lineage>
        <taxon>Archaea</taxon>
        <taxon>Methanobacteriati</taxon>
        <taxon>Methanobacteriota</taxon>
        <taxon>Stenosarchaea group</taxon>
        <taxon>Methanomicrobia</taxon>
        <taxon>Methanosarcinales</taxon>
        <taxon>Methanosarcinaceae</taxon>
        <taxon>Methanolapillus</taxon>
    </lineage>
</organism>